<comment type="catalytic activity">
    <reaction evidence="1">
        <text>ATP + protein L-histidine = ADP + protein N-phospho-L-histidine.</text>
        <dbReference type="EC" id="2.7.13.3"/>
    </reaction>
</comment>
<dbReference type="SMART" id="SM00304">
    <property type="entry name" value="HAMP"/>
    <property type="match status" value="1"/>
</dbReference>
<evidence type="ECO:0000259" key="11">
    <source>
        <dbReference type="PROSITE" id="PS50109"/>
    </source>
</evidence>
<dbReference type="PROSITE" id="PS50885">
    <property type="entry name" value="HAMP"/>
    <property type="match status" value="1"/>
</dbReference>
<evidence type="ECO:0000256" key="7">
    <source>
        <dbReference type="ARBA" id="ARBA00022741"/>
    </source>
</evidence>
<dbReference type="InterPro" id="IPR004358">
    <property type="entry name" value="Sig_transdc_His_kin-like_C"/>
</dbReference>
<evidence type="ECO:0000256" key="1">
    <source>
        <dbReference type="ARBA" id="ARBA00000085"/>
    </source>
</evidence>
<dbReference type="Pfam" id="PF02518">
    <property type="entry name" value="HATPase_c"/>
    <property type="match status" value="1"/>
</dbReference>
<evidence type="ECO:0000256" key="4">
    <source>
        <dbReference type="ARBA" id="ARBA00022475"/>
    </source>
</evidence>
<keyword evidence="4" id="KW-1003">Cell membrane</keyword>
<dbReference type="Gene3D" id="3.30.565.10">
    <property type="entry name" value="Histidine kinase-like ATPase, C-terminal domain"/>
    <property type="match status" value="1"/>
</dbReference>
<dbReference type="InterPro" id="IPR003594">
    <property type="entry name" value="HATPase_dom"/>
</dbReference>
<dbReference type="InterPro" id="IPR003660">
    <property type="entry name" value="HAMP_dom"/>
</dbReference>
<keyword evidence="7" id="KW-0547">Nucleotide-binding</keyword>
<dbReference type="PANTHER" id="PTHR44936:SF10">
    <property type="entry name" value="SENSOR PROTEIN RSTB"/>
    <property type="match status" value="1"/>
</dbReference>
<dbReference type="CDD" id="cd00082">
    <property type="entry name" value="HisKA"/>
    <property type="match status" value="1"/>
</dbReference>
<keyword evidence="14" id="KW-1185">Reference proteome</keyword>
<dbReference type="Pfam" id="PF00672">
    <property type="entry name" value="HAMP"/>
    <property type="match status" value="1"/>
</dbReference>
<evidence type="ECO:0000259" key="12">
    <source>
        <dbReference type="PROSITE" id="PS50885"/>
    </source>
</evidence>
<dbReference type="PANTHER" id="PTHR44936">
    <property type="entry name" value="SENSOR PROTEIN CREC"/>
    <property type="match status" value="1"/>
</dbReference>
<feature type="transmembrane region" description="Helical" evidence="10">
    <location>
        <begin position="159"/>
        <end position="181"/>
    </location>
</feature>
<sequence>MTAVVVASFVVLLAILTALEMADQDDLVSWAGHASTVHRLWQARQALEHLPPERREAFLAATSFCHEGYTVTSEPAATQGTEREAVQVRTELAARLRLPEGGVQVDRVMLQREDFAYARCRPDEMRFPLSGLVISIRLASGGWLNAEIHPHEWHLHSELVAWLMRSGAAFLVVGLAAVWFAHRLGRPLARLTEAAQQFDAGRVVRTVPRSGPEDLRRAIDAFNAMQQRIADDMTRRTQTLAAIGHDLRSPLTALRIQAELVEDPVLRAELIRSIDKMTRMAASALAYLQGESREEPRRRVDLAALARSECADHVAMGQVASYDGPASLPWPVRPDALARALRNLIDNANKYASGACVTLAIEGGDALLRVSDTGPGVPGEDLPRVVEPFARLSAAREAAHGGFGLGLAIVRAVAEGHGGHLELANRSPSGLLVTMRLPLR</sequence>
<feature type="domain" description="Histidine kinase" evidence="11">
    <location>
        <begin position="242"/>
        <end position="440"/>
    </location>
</feature>
<dbReference type="Gene3D" id="1.10.287.130">
    <property type="match status" value="1"/>
</dbReference>
<dbReference type="PROSITE" id="PS50109">
    <property type="entry name" value="HIS_KIN"/>
    <property type="match status" value="1"/>
</dbReference>
<dbReference type="Proteomes" id="UP000737171">
    <property type="component" value="Unassembled WGS sequence"/>
</dbReference>
<feature type="domain" description="HAMP" evidence="12">
    <location>
        <begin position="182"/>
        <end position="234"/>
    </location>
</feature>
<dbReference type="PRINTS" id="PR00344">
    <property type="entry name" value="BCTRLSENSOR"/>
</dbReference>
<keyword evidence="5" id="KW-0597">Phosphoprotein</keyword>
<evidence type="ECO:0000313" key="14">
    <source>
        <dbReference type="Proteomes" id="UP000737171"/>
    </source>
</evidence>
<evidence type="ECO:0000256" key="2">
    <source>
        <dbReference type="ARBA" id="ARBA00004651"/>
    </source>
</evidence>
<evidence type="ECO:0000256" key="3">
    <source>
        <dbReference type="ARBA" id="ARBA00012438"/>
    </source>
</evidence>
<comment type="subcellular location">
    <subcellularLocation>
        <location evidence="2">Cell membrane</location>
        <topology evidence="2">Multi-pass membrane protein</topology>
    </subcellularLocation>
</comment>
<dbReference type="SMART" id="SM00387">
    <property type="entry name" value="HATPase_c"/>
    <property type="match status" value="1"/>
</dbReference>
<reference evidence="13 14" key="1">
    <citation type="submission" date="2020-05" db="EMBL/GenBank/DDBJ databases">
        <title>Aquincola sp. isolate from soil.</title>
        <authorList>
            <person name="Han J."/>
            <person name="Kim D.-U."/>
        </authorList>
    </citation>
    <scope>NUCLEOTIDE SEQUENCE [LARGE SCALE GENOMIC DNA]</scope>
    <source>
        <strain evidence="13 14">S2</strain>
    </source>
</reference>
<keyword evidence="9" id="KW-0067">ATP-binding</keyword>
<keyword evidence="8" id="KW-0418">Kinase</keyword>
<dbReference type="SUPFAM" id="SSF55874">
    <property type="entry name" value="ATPase domain of HSP90 chaperone/DNA topoisomerase II/histidine kinase"/>
    <property type="match status" value="1"/>
</dbReference>
<gene>
    <name evidence="13" type="ORF">HLB44_08845</name>
</gene>
<keyword evidence="10" id="KW-0472">Membrane</keyword>
<dbReference type="CDD" id="cd06225">
    <property type="entry name" value="HAMP"/>
    <property type="match status" value="1"/>
</dbReference>
<evidence type="ECO:0000256" key="5">
    <source>
        <dbReference type="ARBA" id="ARBA00022553"/>
    </source>
</evidence>
<dbReference type="InterPro" id="IPR050980">
    <property type="entry name" value="2C_sensor_his_kinase"/>
</dbReference>
<evidence type="ECO:0000256" key="6">
    <source>
        <dbReference type="ARBA" id="ARBA00022679"/>
    </source>
</evidence>
<proteinExistence type="predicted"/>
<keyword evidence="10" id="KW-1133">Transmembrane helix</keyword>
<dbReference type="SMART" id="SM00388">
    <property type="entry name" value="HisKA"/>
    <property type="match status" value="1"/>
</dbReference>
<dbReference type="InterPro" id="IPR036890">
    <property type="entry name" value="HATPase_C_sf"/>
</dbReference>
<dbReference type="SUPFAM" id="SSF47384">
    <property type="entry name" value="Homodimeric domain of signal transducing histidine kinase"/>
    <property type="match status" value="1"/>
</dbReference>
<evidence type="ECO:0000256" key="8">
    <source>
        <dbReference type="ARBA" id="ARBA00022777"/>
    </source>
</evidence>
<organism evidence="13 14">
    <name type="scientific">Pseudaquabacterium terrae</name>
    <dbReference type="NCBI Taxonomy" id="2732868"/>
    <lineage>
        <taxon>Bacteria</taxon>
        <taxon>Pseudomonadati</taxon>
        <taxon>Pseudomonadota</taxon>
        <taxon>Betaproteobacteria</taxon>
        <taxon>Burkholderiales</taxon>
        <taxon>Sphaerotilaceae</taxon>
        <taxon>Pseudaquabacterium</taxon>
    </lineage>
</organism>
<dbReference type="InterPro" id="IPR003661">
    <property type="entry name" value="HisK_dim/P_dom"/>
</dbReference>
<dbReference type="RefSeq" id="WP_173122171.1">
    <property type="nucleotide sequence ID" value="NZ_JABRWJ010000002.1"/>
</dbReference>
<dbReference type="CDD" id="cd00075">
    <property type="entry name" value="HATPase"/>
    <property type="match status" value="1"/>
</dbReference>
<protein>
    <recommendedName>
        <fullName evidence="3">histidine kinase</fullName>
        <ecNumber evidence="3">2.7.13.3</ecNumber>
    </recommendedName>
</protein>
<evidence type="ECO:0000256" key="10">
    <source>
        <dbReference type="SAM" id="Phobius"/>
    </source>
</evidence>
<evidence type="ECO:0000313" key="13">
    <source>
        <dbReference type="EMBL" id="NRF67086.1"/>
    </source>
</evidence>
<comment type="caution">
    <text evidence="13">The sequence shown here is derived from an EMBL/GenBank/DDBJ whole genome shotgun (WGS) entry which is preliminary data.</text>
</comment>
<keyword evidence="6" id="KW-0808">Transferase</keyword>
<keyword evidence="10" id="KW-0812">Transmembrane</keyword>
<dbReference type="EC" id="2.7.13.3" evidence="3"/>
<dbReference type="InterPro" id="IPR036097">
    <property type="entry name" value="HisK_dim/P_sf"/>
</dbReference>
<dbReference type="EMBL" id="JABRWJ010000002">
    <property type="protein sequence ID" value="NRF67086.1"/>
    <property type="molecule type" value="Genomic_DNA"/>
</dbReference>
<name>A0ABX2EEQ8_9BURK</name>
<dbReference type="Gene3D" id="6.10.340.10">
    <property type="match status" value="1"/>
</dbReference>
<dbReference type="InterPro" id="IPR005467">
    <property type="entry name" value="His_kinase_dom"/>
</dbReference>
<accession>A0ABX2EEQ8</accession>
<evidence type="ECO:0000256" key="9">
    <source>
        <dbReference type="ARBA" id="ARBA00022840"/>
    </source>
</evidence>